<keyword evidence="4" id="KW-1185">Reference proteome</keyword>
<accession>A0A1E7EVL2</accession>
<feature type="chain" id="PRO_5009192394" evidence="2">
    <location>
        <begin position="25"/>
        <end position="325"/>
    </location>
</feature>
<sequence>MASSSMIVLLVVVGGVCLAGSSNAFVPSSTTSSYNSNAMRTSVSVSSSSPLQATKSLTIPNIPNPFQQLPWNVEKAQRRTARKLKLERSKLHRELGIAEDATYEQILVATQLLTERAEGDKKRTIQIEVIKDKILQIRLNERLAGLMSDIVTKDAKAQSGFESTGNALEDGLLEAKAEQAKDKGWNAPAWTNGLIVKPDQAQIKGQVRLWGILSLIGLALPPFIQYSNRFTWLVCIAQLSFRGMPKEQLEGGGIAMSFGGGPGSKSHIKTAWVIGLAVSLAGAFLTYGLMPEWAKGQRMTPFCVYTMRNFLYGTACCYFQPYKNK</sequence>
<name>A0A1E7EVL2_9STRA</name>
<feature type="signal peptide" evidence="2">
    <location>
        <begin position="1"/>
        <end position="24"/>
    </location>
</feature>
<reference evidence="3 4" key="1">
    <citation type="submission" date="2016-09" db="EMBL/GenBank/DDBJ databases">
        <title>Extensive genetic diversity and differential bi-allelic expression allows diatom success in the polar Southern Ocean.</title>
        <authorList>
            <consortium name="DOE Joint Genome Institute"/>
            <person name="Mock T."/>
            <person name="Otillar R.P."/>
            <person name="Strauss J."/>
            <person name="Dupont C."/>
            <person name="Frickenhaus S."/>
            <person name="Maumus F."/>
            <person name="Mcmullan M."/>
            <person name="Sanges R."/>
            <person name="Schmutz J."/>
            <person name="Toseland A."/>
            <person name="Valas R."/>
            <person name="Veluchamy A."/>
            <person name="Ward B.J."/>
            <person name="Allen A."/>
            <person name="Barry K."/>
            <person name="Falciatore A."/>
            <person name="Ferrante M."/>
            <person name="Fortunato A.E."/>
            <person name="Gloeckner G."/>
            <person name="Gruber A."/>
            <person name="Hipkin R."/>
            <person name="Janech M."/>
            <person name="Kroth P."/>
            <person name="Leese F."/>
            <person name="Lindquist E."/>
            <person name="Lyon B.R."/>
            <person name="Martin J."/>
            <person name="Mayer C."/>
            <person name="Parker M."/>
            <person name="Quesneville H."/>
            <person name="Raymond J."/>
            <person name="Uhlig C."/>
            <person name="Valentin K.U."/>
            <person name="Worden A.Z."/>
            <person name="Armbrust E.V."/>
            <person name="Bowler C."/>
            <person name="Green B."/>
            <person name="Moulton V."/>
            <person name="Van Oosterhout C."/>
            <person name="Grigoriev I."/>
        </authorList>
    </citation>
    <scope>NUCLEOTIDE SEQUENCE [LARGE SCALE GENOMIC DNA]</scope>
    <source>
        <strain evidence="3 4">CCMP1102</strain>
    </source>
</reference>
<dbReference type="Pfam" id="PF11833">
    <property type="entry name" value="CPP1-like"/>
    <property type="match status" value="1"/>
</dbReference>
<gene>
    <name evidence="3" type="ORF">FRACYDRAFT_271282</name>
</gene>
<proteinExistence type="predicted"/>
<keyword evidence="1" id="KW-0472">Membrane</keyword>
<dbReference type="KEGG" id="fcy:FRACYDRAFT_271282"/>
<dbReference type="InterPro" id="IPR021788">
    <property type="entry name" value="CPP1-like"/>
</dbReference>
<organism evidence="3 4">
    <name type="scientific">Fragilariopsis cylindrus CCMP1102</name>
    <dbReference type="NCBI Taxonomy" id="635003"/>
    <lineage>
        <taxon>Eukaryota</taxon>
        <taxon>Sar</taxon>
        <taxon>Stramenopiles</taxon>
        <taxon>Ochrophyta</taxon>
        <taxon>Bacillariophyta</taxon>
        <taxon>Bacillariophyceae</taxon>
        <taxon>Bacillariophycidae</taxon>
        <taxon>Bacillariales</taxon>
        <taxon>Bacillariaceae</taxon>
        <taxon>Fragilariopsis</taxon>
    </lineage>
</organism>
<feature type="transmembrane region" description="Helical" evidence="1">
    <location>
        <begin position="271"/>
        <end position="290"/>
    </location>
</feature>
<dbReference type="Proteomes" id="UP000095751">
    <property type="component" value="Unassembled WGS sequence"/>
</dbReference>
<evidence type="ECO:0000313" key="4">
    <source>
        <dbReference type="Proteomes" id="UP000095751"/>
    </source>
</evidence>
<evidence type="ECO:0000256" key="2">
    <source>
        <dbReference type="SAM" id="SignalP"/>
    </source>
</evidence>
<keyword evidence="1" id="KW-0812">Transmembrane</keyword>
<protein>
    <submittedName>
        <fullName evidence="3">Uncharacterized protein</fullName>
    </submittedName>
</protein>
<keyword evidence="1" id="KW-1133">Transmembrane helix</keyword>
<dbReference type="OrthoDB" id="2014563at2759"/>
<dbReference type="AlphaFoldDB" id="A0A1E7EVL2"/>
<evidence type="ECO:0000256" key="1">
    <source>
        <dbReference type="SAM" id="Phobius"/>
    </source>
</evidence>
<evidence type="ECO:0000313" key="3">
    <source>
        <dbReference type="EMBL" id="OEU09854.1"/>
    </source>
</evidence>
<dbReference type="EMBL" id="KV784374">
    <property type="protein sequence ID" value="OEU09854.1"/>
    <property type="molecule type" value="Genomic_DNA"/>
</dbReference>
<keyword evidence="2" id="KW-0732">Signal</keyword>
<dbReference type="InParanoid" id="A0A1E7EVL2"/>